<sequence>MPWHYNQRSGKIVGPGGEEYQGYSGRGVHKNEPRSEAIVDSGPIPCGTWRINLDHYDSATLGPFVLKLNPVGHSAHGRTHFRIHGDKTGALGTASKGCIVLSREARKAIVRSGETTLEVR</sequence>
<proteinExistence type="predicted"/>
<gene>
    <name evidence="2" type="ORF">SAMN04488082_11831</name>
</gene>
<dbReference type="STRING" id="52560.SAMN04488082_11831"/>
<reference evidence="3" key="1">
    <citation type="submission" date="2016-10" db="EMBL/GenBank/DDBJ databases">
        <authorList>
            <person name="Varghese N."/>
            <person name="Submissions S."/>
        </authorList>
    </citation>
    <scope>NUCLEOTIDE SEQUENCE [LARGE SCALE GENOMIC DNA]</scope>
    <source>
        <strain evidence="3">DSM 5918</strain>
    </source>
</reference>
<dbReference type="AlphaFoldDB" id="A0A1I3Y0I4"/>
<dbReference type="InterPro" id="IPR021225">
    <property type="entry name" value="Tlde1_dom"/>
</dbReference>
<keyword evidence="3" id="KW-1185">Reference proteome</keyword>
<dbReference type="EMBL" id="FORX01000018">
    <property type="protein sequence ID" value="SFK25272.1"/>
    <property type="molecule type" value="Genomic_DNA"/>
</dbReference>
<dbReference type="Proteomes" id="UP000198635">
    <property type="component" value="Unassembled WGS sequence"/>
</dbReference>
<dbReference type="RefSeq" id="WP_092377609.1">
    <property type="nucleotide sequence ID" value="NZ_FORX01000018.1"/>
</dbReference>
<organism evidence="2 3">
    <name type="scientific">Desulfomicrobium apsheronum</name>
    <dbReference type="NCBI Taxonomy" id="52560"/>
    <lineage>
        <taxon>Bacteria</taxon>
        <taxon>Pseudomonadati</taxon>
        <taxon>Thermodesulfobacteriota</taxon>
        <taxon>Desulfovibrionia</taxon>
        <taxon>Desulfovibrionales</taxon>
        <taxon>Desulfomicrobiaceae</taxon>
        <taxon>Desulfomicrobium</taxon>
    </lineage>
</organism>
<evidence type="ECO:0000313" key="3">
    <source>
        <dbReference type="Proteomes" id="UP000198635"/>
    </source>
</evidence>
<protein>
    <recommendedName>
        <fullName evidence="1">Tlde1 domain-containing protein</fullName>
    </recommendedName>
</protein>
<evidence type="ECO:0000313" key="2">
    <source>
        <dbReference type="EMBL" id="SFK25272.1"/>
    </source>
</evidence>
<dbReference type="OrthoDB" id="7569468at2"/>
<evidence type="ECO:0000259" key="1">
    <source>
        <dbReference type="Pfam" id="PF10908"/>
    </source>
</evidence>
<name>A0A1I3Y0I4_9BACT</name>
<accession>A0A1I3Y0I4</accession>
<dbReference type="Pfam" id="PF10908">
    <property type="entry name" value="Tlde1_dom"/>
    <property type="match status" value="1"/>
</dbReference>
<feature type="domain" description="Tlde1" evidence="1">
    <location>
        <begin position="19"/>
        <end position="111"/>
    </location>
</feature>